<dbReference type="Proteomes" id="UP000291343">
    <property type="component" value="Unassembled WGS sequence"/>
</dbReference>
<dbReference type="InterPro" id="IPR051954">
    <property type="entry name" value="tRNA_methyltransferase_THADA"/>
</dbReference>
<name>A0A482WWR8_LAOST</name>
<dbReference type="AlphaFoldDB" id="A0A482WWR8"/>
<accession>A0A482WWR8</accession>
<evidence type="ECO:0000313" key="3">
    <source>
        <dbReference type="Proteomes" id="UP000291343"/>
    </source>
</evidence>
<gene>
    <name evidence="2" type="ORF">LSTR_LSTR003143</name>
</gene>
<organism evidence="2 3">
    <name type="scientific">Laodelphax striatellus</name>
    <name type="common">Small brown planthopper</name>
    <name type="synonym">Delphax striatella</name>
    <dbReference type="NCBI Taxonomy" id="195883"/>
    <lineage>
        <taxon>Eukaryota</taxon>
        <taxon>Metazoa</taxon>
        <taxon>Ecdysozoa</taxon>
        <taxon>Arthropoda</taxon>
        <taxon>Hexapoda</taxon>
        <taxon>Insecta</taxon>
        <taxon>Pterygota</taxon>
        <taxon>Neoptera</taxon>
        <taxon>Paraneoptera</taxon>
        <taxon>Hemiptera</taxon>
        <taxon>Auchenorrhyncha</taxon>
        <taxon>Fulgoroidea</taxon>
        <taxon>Delphacidae</taxon>
        <taxon>Criomorphinae</taxon>
        <taxon>Laodelphax</taxon>
    </lineage>
</organism>
<dbReference type="InterPro" id="IPR056842">
    <property type="entry name" value="THADA-like_TPR_C"/>
</dbReference>
<dbReference type="InParanoid" id="A0A482WWR8"/>
<sequence length="668" mass="75189">MAQQPCVGLGLPAGCQFHIHLTESAEVRNAATLLLAALMTRVFGVPRTKGTALSWKNRMTGRIFFQRYPELYEFLLDELGQIEAAYDGTVKPSLYPVLLLLSRLYPSSLEGTDSNLKLDAFIPAITNCASSPVMKTRLLAARAVVSLVTPDIFVQHLKYLFAKIFESTKENTTHGLLLQVVELLRSIPVLSGTDEDNLKQESEKWIGQISKIFDSKTLSNSLYVCRAYIEVLSLLHRKYVLKSNELWLRLGDQIEKHLFSNKTFKAGENDFAVAATEFLLEMMVKNVNQSQKCREKVSGLNIFLVCLLSHKLYEVRNKALDFMLCLLKPHDDNETFHFATPTQLLKESILNSDVLSRMILSFFFSSKIHAHDFVKVLEVVAYHPKALMFVKKAGGLSLILDLCKSNNETTVCLALDCLLKALQLMETDSKADVSCYNLESICDIIVENCSPESNLDYRIIIAKWFNSESFTLMKLLQLSDLNRLRLWNSLMRLCCDDDIEVHAALFSTYCQVKTIHLFMSKFIIEETSDVVKMMALTAWTVGTFDLEIFNVQEADISEKAFDSGELTVTFEEPVLSAIAAGHLQNFLIENESLMKCEIPKQFISWIAITCGIAALESARTISDIGNIIETEISQKSAQLGTGHCTFLKPGFKTIVLSQIKMKNLSQYS</sequence>
<dbReference type="GO" id="GO:0005829">
    <property type="term" value="C:cytosol"/>
    <property type="evidence" value="ECO:0007669"/>
    <property type="project" value="TreeGrafter"/>
</dbReference>
<dbReference type="PANTHER" id="PTHR14387:SF7">
    <property type="entry name" value="THYROID ADENOMA-ASSOCIATED PROTEIN"/>
    <property type="match status" value="1"/>
</dbReference>
<dbReference type="EMBL" id="QKKF02023479">
    <property type="protein sequence ID" value="RZF37732.1"/>
    <property type="molecule type" value="Genomic_DNA"/>
</dbReference>
<protein>
    <recommendedName>
        <fullName evidence="1">tRNA (32-2'-O)-methyltransferase regulator THADA-like C-terminal TPR repeats region domain-containing protein</fullName>
    </recommendedName>
</protein>
<reference evidence="2 3" key="1">
    <citation type="journal article" date="2017" name="Gigascience">
        <title>Genome sequence of the small brown planthopper, Laodelphax striatellus.</title>
        <authorList>
            <person name="Zhu J."/>
            <person name="Jiang F."/>
            <person name="Wang X."/>
            <person name="Yang P."/>
            <person name="Bao Y."/>
            <person name="Zhao W."/>
            <person name="Wang W."/>
            <person name="Lu H."/>
            <person name="Wang Q."/>
            <person name="Cui N."/>
            <person name="Li J."/>
            <person name="Chen X."/>
            <person name="Luo L."/>
            <person name="Yu J."/>
            <person name="Kang L."/>
            <person name="Cui F."/>
        </authorList>
    </citation>
    <scope>NUCLEOTIDE SEQUENCE [LARGE SCALE GENOMIC DNA]</scope>
    <source>
        <strain evidence="2">Lst14</strain>
    </source>
</reference>
<dbReference type="GO" id="GO:0030488">
    <property type="term" value="P:tRNA methylation"/>
    <property type="evidence" value="ECO:0007669"/>
    <property type="project" value="TreeGrafter"/>
</dbReference>
<dbReference type="InterPro" id="IPR016024">
    <property type="entry name" value="ARM-type_fold"/>
</dbReference>
<dbReference type="Pfam" id="PF25151">
    <property type="entry name" value="TPR_Trm732_C"/>
    <property type="match status" value="1"/>
</dbReference>
<dbReference type="SUPFAM" id="SSF48371">
    <property type="entry name" value="ARM repeat"/>
    <property type="match status" value="1"/>
</dbReference>
<comment type="caution">
    <text evidence="2">The sequence shown here is derived from an EMBL/GenBank/DDBJ whole genome shotgun (WGS) entry which is preliminary data.</text>
</comment>
<dbReference type="OrthoDB" id="73997at2759"/>
<evidence type="ECO:0000259" key="1">
    <source>
        <dbReference type="Pfam" id="PF25151"/>
    </source>
</evidence>
<evidence type="ECO:0000313" key="2">
    <source>
        <dbReference type="EMBL" id="RZF37732.1"/>
    </source>
</evidence>
<keyword evidence="3" id="KW-1185">Reference proteome</keyword>
<dbReference type="PANTHER" id="PTHR14387">
    <property type="entry name" value="THADA/DEATH RECEPTOR INTERACTING PROTEIN"/>
    <property type="match status" value="1"/>
</dbReference>
<dbReference type="STRING" id="195883.A0A482WWR8"/>
<feature type="domain" description="tRNA (32-2'-O)-methyltransferase regulator THADA-like C-terminal TPR repeats region" evidence="1">
    <location>
        <begin position="28"/>
        <end position="182"/>
    </location>
</feature>
<proteinExistence type="predicted"/>